<evidence type="ECO:0000313" key="1">
    <source>
        <dbReference type="EMBL" id="KAH3880067.1"/>
    </source>
</evidence>
<dbReference type="EMBL" id="JAIWYP010000001">
    <property type="protein sequence ID" value="KAH3880067.1"/>
    <property type="molecule type" value="Genomic_DNA"/>
</dbReference>
<comment type="caution">
    <text evidence="1">The sequence shown here is derived from an EMBL/GenBank/DDBJ whole genome shotgun (WGS) entry which is preliminary data.</text>
</comment>
<keyword evidence="2" id="KW-1185">Reference proteome</keyword>
<accession>A0A9D4RVG8</accession>
<dbReference type="AlphaFoldDB" id="A0A9D4RVG8"/>
<reference evidence="1" key="2">
    <citation type="submission" date="2020-11" db="EMBL/GenBank/DDBJ databases">
        <authorList>
            <person name="McCartney M.A."/>
            <person name="Auch B."/>
            <person name="Kono T."/>
            <person name="Mallez S."/>
            <person name="Becker A."/>
            <person name="Gohl D.M."/>
            <person name="Silverstein K.A.T."/>
            <person name="Koren S."/>
            <person name="Bechman K.B."/>
            <person name="Herman A."/>
            <person name="Abrahante J.E."/>
            <person name="Garbe J."/>
        </authorList>
    </citation>
    <scope>NUCLEOTIDE SEQUENCE</scope>
    <source>
        <strain evidence="1">Duluth1</strain>
        <tissue evidence="1">Whole animal</tissue>
    </source>
</reference>
<dbReference type="Proteomes" id="UP000828390">
    <property type="component" value="Unassembled WGS sequence"/>
</dbReference>
<protein>
    <submittedName>
        <fullName evidence="1">Uncharacterized protein</fullName>
    </submittedName>
</protein>
<proteinExistence type="predicted"/>
<name>A0A9D4RVG8_DREPO</name>
<gene>
    <name evidence="1" type="ORF">DPMN_003979</name>
</gene>
<sequence length="93" mass="10787">MSIVCQKLQESSSAVYIFRVNVLLVRYSDFATHRDRHLIHCSCVFLLHRQYSSVHRCQEVDCHMTCYGTADPAPDTWQSSSTSHSTWTNHQQL</sequence>
<evidence type="ECO:0000313" key="2">
    <source>
        <dbReference type="Proteomes" id="UP000828390"/>
    </source>
</evidence>
<organism evidence="1 2">
    <name type="scientific">Dreissena polymorpha</name>
    <name type="common">Zebra mussel</name>
    <name type="synonym">Mytilus polymorpha</name>
    <dbReference type="NCBI Taxonomy" id="45954"/>
    <lineage>
        <taxon>Eukaryota</taxon>
        <taxon>Metazoa</taxon>
        <taxon>Spiralia</taxon>
        <taxon>Lophotrochozoa</taxon>
        <taxon>Mollusca</taxon>
        <taxon>Bivalvia</taxon>
        <taxon>Autobranchia</taxon>
        <taxon>Heteroconchia</taxon>
        <taxon>Euheterodonta</taxon>
        <taxon>Imparidentia</taxon>
        <taxon>Neoheterodontei</taxon>
        <taxon>Myida</taxon>
        <taxon>Dreissenoidea</taxon>
        <taxon>Dreissenidae</taxon>
        <taxon>Dreissena</taxon>
    </lineage>
</organism>
<reference evidence="1" key="1">
    <citation type="journal article" date="2019" name="bioRxiv">
        <title>The Genome of the Zebra Mussel, Dreissena polymorpha: A Resource for Invasive Species Research.</title>
        <authorList>
            <person name="McCartney M.A."/>
            <person name="Auch B."/>
            <person name="Kono T."/>
            <person name="Mallez S."/>
            <person name="Zhang Y."/>
            <person name="Obille A."/>
            <person name="Becker A."/>
            <person name="Abrahante J.E."/>
            <person name="Garbe J."/>
            <person name="Badalamenti J.P."/>
            <person name="Herman A."/>
            <person name="Mangelson H."/>
            <person name="Liachko I."/>
            <person name="Sullivan S."/>
            <person name="Sone E.D."/>
            <person name="Koren S."/>
            <person name="Silverstein K.A.T."/>
            <person name="Beckman K.B."/>
            <person name="Gohl D.M."/>
        </authorList>
    </citation>
    <scope>NUCLEOTIDE SEQUENCE</scope>
    <source>
        <strain evidence="1">Duluth1</strain>
        <tissue evidence="1">Whole animal</tissue>
    </source>
</reference>